<protein>
    <submittedName>
        <fullName evidence="8">Small integral membrane 12-A</fullName>
    </submittedName>
</protein>
<dbReference type="EMBL" id="REGN01000173">
    <property type="protein sequence ID" value="RNA43859.1"/>
    <property type="molecule type" value="Genomic_DNA"/>
</dbReference>
<dbReference type="PANTHER" id="PTHR28599">
    <property type="entry name" value="SMALL INTEGRAL MEMBRANE PROTEIN 12"/>
    <property type="match status" value="1"/>
</dbReference>
<comment type="subcellular location">
    <subcellularLocation>
        <location evidence="1">Membrane</location>
        <topology evidence="1">Single-pass membrane protein</topology>
    </subcellularLocation>
</comment>
<keyword evidence="5 7" id="KW-0472">Membrane</keyword>
<evidence type="ECO:0000256" key="7">
    <source>
        <dbReference type="SAM" id="Phobius"/>
    </source>
</evidence>
<accession>A0A3M7T7F4</accession>
<dbReference type="OrthoDB" id="10052506at2759"/>
<keyword evidence="3 7" id="KW-0812">Transmembrane</keyword>
<dbReference type="Pfam" id="PF15990">
    <property type="entry name" value="UPF0767"/>
    <property type="match status" value="1"/>
</dbReference>
<name>A0A3M7T7F4_BRAPC</name>
<dbReference type="GO" id="GO:0016020">
    <property type="term" value="C:membrane"/>
    <property type="evidence" value="ECO:0007669"/>
    <property type="project" value="UniProtKB-SubCell"/>
</dbReference>
<evidence type="ECO:0000256" key="6">
    <source>
        <dbReference type="SAM" id="MobiDB-lite"/>
    </source>
</evidence>
<evidence type="ECO:0000313" key="9">
    <source>
        <dbReference type="Proteomes" id="UP000276133"/>
    </source>
</evidence>
<gene>
    <name evidence="8" type="ORF">BpHYR1_026115</name>
</gene>
<evidence type="ECO:0000256" key="1">
    <source>
        <dbReference type="ARBA" id="ARBA00004167"/>
    </source>
</evidence>
<comment type="similarity">
    <text evidence="2">Belongs to the SMIM12 family.</text>
</comment>
<evidence type="ECO:0000256" key="2">
    <source>
        <dbReference type="ARBA" id="ARBA00007304"/>
    </source>
</evidence>
<comment type="caution">
    <text evidence="8">The sequence shown here is derived from an EMBL/GenBank/DDBJ whole genome shotgun (WGS) entry which is preliminary data.</text>
</comment>
<feature type="region of interest" description="Disordered" evidence="6">
    <location>
        <begin position="57"/>
        <end position="81"/>
    </location>
</feature>
<feature type="compositionally biased region" description="Basic and acidic residues" evidence="6">
    <location>
        <begin position="71"/>
        <end position="81"/>
    </location>
</feature>
<evidence type="ECO:0000313" key="8">
    <source>
        <dbReference type="EMBL" id="RNA43859.1"/>
    </source>
</evidence>
<dbReference type="PANTHER" id="PTHR28599:SF1">
    <property type="entry name" value="SMALL INTEGRAL MEMBRANE PROTEIN 12"/>
    <property type="match status" value="1"/>
</dbReference>
<dbReference type="AlphaFoldDB" id="A0A3M7T7F4"/>
<keyword evidence="4 7" id="KW-1133">Transmembrane helix</keyword>
<evidence type="ECO:0000256" key="3">
    <source>
        <dbReference type="ARBA" id="ARBA00022692"/>
    </source>
</evidence>
<dbReference type="Proteomes" id="UP000276133">
    <property type="component" value="Unassembled WGS sequence"/>
</dbReference>
<keyword evidence="9" id="KW-1185">Reference proteome</keyword>
<dbReference type="InterPro" id="IPR031933">
    <property type="entry name" value="UPF0767"/>
</dbReference>
<organism evidence="8 9">
    <name type="scientific">Brachionus plicatilis</name>
    <name type="common">Marine rotifer</name>
    <name type="synonym">Brachionus muelleri</name>
    <dbReference type="NCBI Taxonomy" id="10195"/>
    <lineage>
        <taxon>Eukaryota</taxon>
        <taxon>Metazoa</taxon>
        <taxon>Spiralia</taxon>
        <taxon>Gnathifera</taxon>
        <taxon>Rotifera</taxon>
        <taxon>Eurotatoria</taxon>
        <taxon>Monogononta</taxon>
        <taxon>Pseudotrocha</taxon>
        <taxon>Ploima</taxon>
        <taxon>Brachionidae</taxon>
        <taxon>Brachionus</taxon>
    </lineage>
</organism>
<evidence type="ECO:0000256" key="4">
    <source>
        <dbReference type="ARBA" id="ARBA00022989"/>
    </source>
</evidence>
<sequence length="81" mass="9519">MNQILIRVVSRYAPIITFPVAVILGFIGYSFETAITDKKTPYLENSIEDQREKRFMNNPESEYHTNIPKNIFERNDPKNLK</sequence>
<proteinExistence type="inferred from homology"/>
<evidence type="ECO:0000256" key="5">
    <source>
        <dbReference type="ARBA" id="ARBA00023136"/>
    </source>
</evidence>
<feature type="transmembrane region" description="Helical" evidence="7">
    <location>
        <begin position="12"/>
        <end position="31"/>
    </location>
</feature>
<reference evidence="8 9" key="1">
    <citation type="journal article" date="2018" name="Sci. Rep.">
        <title>Genomic signatures of local adaptation to the degree of environmental predictability in rotifers.</title>
        <authorList>
            <person name="Franch-Gras L."/>
            <person name="Hahn C."/>
            <person name="Garcia-Roger E.M."/>
            <person name="Carmona M.J."/>
            <person name="Serra M."/>
            <person name="Gomez A."/>
        </authorList>
    </citation>
    <scope>NUCLEOTIDE SEQUENCE [LARGE SCALE GENOMIC DNA]</scope>
    <source>
        <strain evidence="8">HYR1</strain>
    </source>
</reference>